<dbReference type="Pfam" id="PF02386">
    <property type="entry name" value="TrkH"/>
    <property type="match status" value="1"/>
</dbReference>
<keyword evidence="6" id="KW-0406">Ion transport</keyword>
<keyword evidence="3" id="KW-1003">Cell membrane</keyword>
<feature type="transmembrane region" description="Helical" evidence="8">
    <location>
        <begin position="386"/>
        <end position="407"/>
    </location>
</feature>
<gene>
    <name evidence="9" type="ORF">GCM10011494_36820</name>
</gene>
<dbReference type="PANTHER" id="PTHR32024">
    <property type="entry name" value="TRK SYSTEM POTASSIUM UPTAKE PROTEIN TRKG-RELATED"/>
    <property type="match status" value="1"/>
</dbReference>
<feature type="transmembrane region" description="Helical" evidence="8">
    <location>
        <begin position="235"/>
        <end position="254"/>
    </location>
</feature>
<dbReference type="InterPro" id="IPR003445">
    <property type="entry name" value="Cat_transpt"/>
</dbReference>
<keyword evidence="7 8" id="KW-0472">Membrane</keyword>
<dbReference type="AlphaFoldDB" id="A0A916TWA4"/>
<comment type="caution">
    <text evidence="9">The sequence shown here is derived from an EMBL/GenBank/DDBJ whole genome shotgun (WGS) entry which is preliminary data.</text>
</comment>
<evidence type="ECO:0000256" key="2">
    <source>
        <dbReference type="ARBA" id="ARBA00022448"/>
    </source>
</evidence>
<reference evidence="9" key="1">
    <citation type="journal article" date="2014" name="Int. J. Syst. Evol. Microbiol.">
        <title>Complete genome sequence of Corynebacterium casei LMG S-19264T (=DSM 44701T), isolated from a smear-ripened cheese.</title>
        <authorList>
            <consortium name="US DOE Joint Genome Institute (JGI-PGF)"/>
            <person name="Walter F."/>
            <person name="Albersmeier A."/>
            <person name="Kalinowski J."/>
            <person name="Ruckert C."/>
        </authorList>
    </citation>
    <scope>NUCLEOTIDE SEQUENCE</scope>
    <source>
        <strain evidence="9">CGMCC 1.15095</strain>
    </source>
</reference>
<evidence type="ECO:0000313" key="9">
    <source>
        <dbReference type="EMBL" id="GGC14637.1"/>
    </source>
</evidence>
<evidence type="ECO:0000256" key="4">
    <source>
        <dbReference type="ARBA" id="ARBA00022692"/>
    </source>
</evidence>
<evidence type="ECO:0000256" key="1">
    <source>
        <dbReference type="ARBA" id="ARBA00004651"/>
    </source>
</evidence>
<keyword evidence="10" id="KW-1185">Reference proteome</keyword>
<dbReference type="EMBL" id="BMHK01000045">
    <property type="protein sequence ID" value="GGC14637.1"/>
    <property type="molecule type" value="Genomic_DNA"/>
</dbReference>
<evidence type="ECO:0000256" key="7">
    <source>
        <dbReference type="ARBA" id="ARBA00023136"/>
    </source>
</evidence>
<keyword evidence="5 8" id="KW-1133">Transmembrane helix</keyword>
<feature type="transmembrane region" description="Helical" evidence="8">
    <location>
        <begin position="128"/>
        <end position="149"/>
    </location>
</feature>
<feature type="transmembrane region" description="Helical" evidence="8">
    <location>
        <begin position="77"/>
        <end position="100"/>
    </location>
</feature>
<dbReference type="RefSeq" id="WP_229736489.1">
    <property type="nucleotide sequence ID" value="NZ_BMHK01000045.1"/>
</dbReference>
<evidence type="ECO:0000313" key="10">
    <source>
        <dbReference type="Proteomes" id="UP000608154"/>
    </source>
</evidence>
<evidence type="ECO:0000256" key="8">
    <source>
        <dbReference type="SAM" id="Phobius"/>
    </source>
</evidence>
<name>A0A916TWA4_9SPHN</name>
<feature type="transmembrane region" description="Helical" evidence="8">
    <location>
        <begin position="413"/>
        <end position="436"/>
    </location>
</feature>
<organism evidence="9 10">
    <name type="scientific">Novosphingobium endophyticum</name>
    <dbReference type="NCBI Taxonomy" id="1955250"/>
    <lineage>
        <taxon>Bacteria</taxon>
        <taxon>Pseudomonadati</taxon>
        <taxon>Pseudomonadota</taxon>
        <taxon>Alphaproteobacteria</taxon>
        <taxon>Sphingomonadales</taxon>
        <taxon>Sphingomonadaceae</taxon>
        <taxon>Novosphingobium</taxon>
    </lineage>
</organism>
<feature type="transmembrane region" description="Helical" evidence="8">
    <location>
        <begin position="352"/>
        <end position="374"/>
    </location>
</feature>
<keyword evidence="2" id="KW-0813">Transport</keyword>
<protein>
    <submittedName>
        <fullName evidence="9">Potassium transporter Trk</fullName>
    </submittedName>
</protein>
<feature type="transmembrane region" description="Helical" evidence="8">
    <location>
        <begin position="194"/>
        <end position="214"/>
    </location>
</feature>
<proteinExistence type="predicted"/>
<evidence type="ECO:0000256" key="5">
    <source>
        <dbReference type="ARBA" id="ARBA00022989"/>
    </source>
</evidence>
<comment type="subcellular location">
    <subcellularLocation>
        <location evidence="1">Cell membrane</location>
        <topology evidence="1">Multi-pass membrane protein</topology>
    </subcellularLocation>
</comment>
<feature type="transmembrane region" description="Helical" evidence="8">
    <location>
        <begin position="44"/>
        <end position="65"/>
    </location>
</feature>
<feature type="transmembrane region" description="Helical" evidence="8">
    <location>
        <begin position="307"/>
        <end position="332"/>
    </location>
</feature>
<dbReference type="GO" id="GO:0030001">
    <property type="term" value="P:metal ion transport"/>
    <property type="evidence" value="ECO:0007669"/>
    <property type="project" value="UniProtKB-ARBA"/>
</dbReference>
<sequence length="452" mass="48023">MAARCQVKGLDHPTRVVPAAFLAAIAIGTAVLMLPAATASGQSAGFVTAFFTATSAICVTGLITVDTPTFWSPFGQAAIMLQFQIGGLGIMTAATLLGLVAGRRMSLSGRAIALTEHGHVNRAEAASLVRLVFIVSIAFEALVAVALWLRWWLGHGMNAGEAAWHALFHAVSAFNNAGFSTFSDSLMSWQADSLILAPVMAAIIIGGIGFPVLHEVWSRRNRRQRHKPWSLHSRITLVVSAALLVGGTVLMLSAEWTNPDTLGAMPLGERLLNAAFHSVTMRTAGFNALDVGAFADQSLSINYLFMMIGGGSAGTAGGLKVTTFALLGFVVWSEIRGHAETTIFGRTVGAQIVRQALSIVLIAIALIGLVTLMIEWIEPVIDFRFILFETISAFATVGLSTGITAQLSTPSQMLLVLLMFVGRVGTVTFATALALAQRSLKYRYPEEQPIVG</sequence>
<dbReference type="GO" id="GO:0008324">
    <property type="term" value="F:monoatomic cation transmembrane transporter activity"/>
    <property type="evidence" value="ECO:0007669"/>
    <property type="project" value="InterPro"/>
</dbReference>
<accession>A0A916TWA4</accession>
<keyword evidence="4 8" id="KW-0812">Transmembrane</keyword>
<feature type="transmembrane region" description="Helical" evidence="8">
    <location>
        <begin position="16"/>
        <end position="37"/>
    </location>
</feature>
<evidence type="ECO:0000256" key="3">
    <source>
        <dbReference type="ARBA" id="ARBA00022475"/>
    </source>
</evidence>
<dbReference type="GO" id="GO:0005886">
    <property type="term" value="C:plasma membrane"/>
    <property type="evidence" value="ECO:0007669"/>
    <property type="project" value="UniProtKB-SubCell"/>
</dbReference>
<dbReference type="Proteomes" id="UP000608154">
    <property type="component" value="Unassembled WGS sequence"/>
</dbReference>
<evidence type="ECO:0000256" key="6">
    <source>
        <dbReference type="ARBA" id="ARBA00023065"/>
    </source>
</evidence>
<dbReference type="PANTHER" id="PTHR32024:SF1">
    <property type="entry name" value="KTR SYSTEM POTASSIUM UPTAKE PROTEIN B"/>
    <property type="match status" value="1"/>
</dbReference>
<reference evidence="9" key="2">
    <citation type="submission" date="2020-09" db="EMBL/GenBank/DDBJ databases">
        <authorList>
            <person name="Sun Q."/>
            <person name="Zhou Y."/>
        </authorList>
    </citation>
    <scope>NUCLEOTIDE SEQUENCE</scope>
    <source>
        <strain evidence="9">CGMCC 1.15095</strain>
    </source>
</reference>